<reference evidence="7 8" key="1">
    <citation type="submission" date="2017-02" db="EMBL/GenBank/DDBJ databases">
        <authorList>
            <person name="Peterson S.W."/>
        </authorList>
    </citation>
    <scope>NUCLEOTIDE SEQUENCE [LARGE SCALE GENOMIC DNA]</scope>
    <source>
        <strain evidence="7 8">ATCC 17233</strain>
    </source>
</reference>
<dbReference type="Pfam" id="PF06723">
    <property type="entry name" value="MreB_Mbl"/>
    <property type="match status" value="1"/>
</dbReference>
<evidence type="ECO:0000256" key="4">
    <source>
        <dbReference type="ARBA" id="ARBA00022960"/>
    </source>
</evidence>
<sequence>MYRIDIGIDLGTSNVRIFMRDKGVVVEQPSYVAYEEKTKNIIAVGAKAKRMLGKTPEGICVGKPIQHGVISDYSLAERMIKAFVKNGLTKRKIWGRPNICVCIPAGVTEVERRAVEDAVVRTGAKQVFILESAMAAAIGADMDIVETYGHMIVDIGGGTTDIAVISAGGIAEGMSLKCGGDDFTEVLIRYVRRKYNVELGILSAEEAKEAVGSVMKRKNDIYIEVKGKNLLTGLPETIKLSADETVEAFEEVSGQIINAINSVLETAPPELINDISKEGIMLTGGGSHIAGMQKLIATRSQIKVVASEDSESMVALGTGLAGKYIMVQEEIRKSQMEEE</sequence>
<dbReference type="GO" id="GO:0008360">
    <property type="term" value="P:regulation of cell shape"/>
    <property type="evidence" value="ECO:0007669"/>
    <property type="project" value="UniProtKB-UniRule"/>
</dbReference>
<dbReference type="GO" id="GO:0005524">
    <property type="term" value="F:ATP binding"/>
    <property type="evidence" value="ECO:0007669"/>
    <property type="project" value="UniProtKB-KW"/>
</dbReference>
<evidence type="ECO:0000256" key="5">
    <source>
        <dbReference type="ARBA" id="ARBA00023458"/>
    </source>
</evidence>
<proteinExistence type="inferred from homology"/>
<dbReference type="HAMAP" id="MF_02207">
    <property type="entry name" value="MreB"/>
    <property type="match status" value="1"/>
</dbReference>
<comment type="function">
    <text evidence="6">Forms membrane-associated dynamic filaments that are essential for cell shape determination. Acts by regulating cell wall synthesis and cell elongation, and thus cell shape. A feedback loop between cell geometry and MreB localization may maintain elongated cell shape by targeting cell wall growth to regions of negative cell wall curvature.</text>
</comment>
<feature type="binding site" evidence="6">
    <location>
        <begin position="157"/>
        <end position="159"/>
    </location>
    <ligand>
        <name>ATP</name>
        <dbReference type="ChEBI" id="CHEBI:30616"/>
    </ligand>
</feature>
<dbReference type="PANTHER" id="PTHR42749">
    <property type="entry name" value="CELL SHAPE-DETERMINING PROTEIN MREB"/>
    <property type="match status" value="1"/>
</dbReference>
<evidence type="ECO:0000256" key="2">
    <source>
        <dbReference type="ARBA" id="ARBA00022741"/>
    </source>
</evidence>
<keyword evidence="3 6" id="KW-0067">ATP-binding</keyword>
<evidence type="ECO:0000256" key="3">
    <source>
        <dbReference type="ARBA" id="ARBA00022840"/>
    </source>
</evidence>
<name>A0A1T4JYV9_9FIRM</name>
<dbReference type="InterPro" id="IPR043129">
    <property type="entry name" value="ATPase_NBD"/>
</dbReference>
<evidence type="ECO:0000313" key="8">
    <source>
        <dbReference type="Proteomes" id="UP000189857"/>
    </source>
</evidence>
<comment type="subunit">
    <text evidence="6">Forms polymers.</text>
</comment>
<dbReference type="InterPro" id="IPR004753">
    <property type="entry name" value="MreB"/>
</dbReference>
<dbReference type="PRINTS" id="PR01652">
    <property type="entry name" value="SHAPEPROTEIN"/>
</dbReference>
<dbReference type="PANTHER" id="PTHR42749:SF1">
    <property type="entry name" value="CELL SHAPE-DETERMINING PROTEIN MREB"/>
    <property type="match status" value="1"/>
</dbReference>
<evidence type="ECO:0000313" key="7">
    <source>
        <dbReference type="EMBL" id="SJZ35406.1"/>
    </source>
</evidence>
<gene>
    <name evidence="6" type="primary">mreB</name>
    <name evidence="7" type="ORF">SAMN02745110_00040</name>
</gene>
<dbReference type="GO" id="GO:0005737">
    <property type="term" value="C:cytoplasm"/>
    <property type="evidence" value="ECO:0007669"/>
    <property type="project" value="UniProtKB-SubCell"/>
</dbReference>
<dbReference type="EMBL" id="FUXA01000003">
    <property type="protein sequence ID" value="SJZ35406.1"/>
    <property type="molecule type" value="Genomic_DNA"/>
</dbReference>
<dbReference type="CDD" id="cd10225">
    <property type="entry name" value="ASKHA_NBD_MreB-like"/>
    <property type="match status" value="1"/>
</dbReference>
<dbReference type="OrthoDB" id="9768127at2"/>
<protein>
    <recommendedName>
        <fullName evidence="6">Cell shape-determining protein MreB</fullName>
    </recommendedName>
</protein>
<comment type="caution">
    <text evidence="6">Lacks conserved residue(s) required for the propagation of feature annotation.</text>
</comment>
<comment type="subcellular location">
    <subcellularLocation>
        <location evidence="6">Cytoplasm</location>
    </subcellularLocation>
    <text evidence="6">Membrane-associated.</text>
</comment>
<evidence type="ECO:0000256" key="6">
    <source>
        <dbReference type="HAMAP-Rule" id="MF_02207"/>
    </source>
</evidence>
<keyword evidence="4 6" id="KW-0133">Cell shape</keyword>
<dbReference type="AlphaFoldDB" id="A0A1T4JYV9"/>
<accession>A0A1T4JYV9</accession>
<dbReference type="GO" id="GO:0000902">
    <property type="term" value="P:cell morphogenesis"/>
    <property type="evidence" value="ECO:0007669"/>
    <property type="project" value="InterPro"/>
</dbReference>
<dbReference type="Gene3D" id="3.30.420.40">
    <property type="match status" value="3"/>
</dbReference>
<comment type="similarity">
    <text evidence="5 6">Belongs to the FtsA/MreB family.</text>
</comment>
<organism evidence="7 8">
    <name type="scientific">Eubacterium ruminantium</name>
    <dbReference type="NCBI Taxonomy" id="42322"/>
    <lineage>
        <taxon>Bacteria</taxon>
        <taxon>Bacillati</taxon>
        <taxon>Bacillota</taxon>
        <taxon>Clostridia</taxon>
        <taxon>Eubacteriales</taxon>
        <taxon>Eubacteriaceae</taxon>
        <taxon>Eubacterium</taxon>
    </lineage>
</organism>
<dbReference type="NCBIfam" id="NF010539">
    <property type="entry name" value="PRK13927.1"/>
    <property type="match status" value="1"/>
</dbReference>
<dbReference type="RefSeq" id="WP_078785737.1">
    <property type="nucleotide sequence ID" value="NZ_CACZYW010000011.1"/>
</dbReference>
<dbReference type="Proteomes" id="UP000189857">
    <property type="component" value="Unassembled WGS sequence"/>
</dbReference>
<keyword evidence="8" id="KW-1185">Reference proteome</keyword>
<dbReference type="SUPFAM" id="SSF53067">
    <property type="entry name" value="Actin-like ATPase domain"/>
    <property type="match status" value="2"/>
</dbReference>
<keyword evidence="1 6" id="KW-0963">Cytoplasm</keyword>
<keyword evidence="2 6" id="KW-0547">Nucleotide-binding</keyword>
<dbReference type="InterPro" id="IPR056546">
    <property type="entry name" value="MreB_MamK-like"/>
</dbReference>
<evidence type="ECO:0000256" key="1">
    <source>
        <dbReference type="ARBA" id="ARBA00022490"/>
    </source>
</evidence>